<reference evidence="1" key="1">
    <citation type="submission" date="2015-05" db="UniProtKB">
        <authorList>
            <consortium name="EnsemblMetazoa"/>
        </authorList>
    </citation>
    <scope>IDENTIFICATION</scope>
</reference>
<dbReference type="EnsemblMetazoa" id="RPRC002748-RA">
    <property type="protein sequence ID" value="RPRC002748-PA"/>
    <property type="gene ID" value="RPRC002748"/>
</dbReference>
<dbReference type="VEuPathDB" id="VectorBase:RPRC002748"/>
<accession>T1HFC6</accession>
<sequence>MPDSNHEDVIRAVLYGLIIVTIDCDSHFCIH</sequence>
<protein>
    <submittedName>
        <fullName evidence="1">Uncharacterized protein</fullName>
    </submittedName>
</protein>
<evidence type="ECO:0000313" key="1">
    <source>
        <dbReference type="EnsemblMetazoa" id="RPRC002748-PA"/>
    </source>
</evidence>
<keyword evidence="2" id="KW-1185">Reference proteome</keyword>
<dbReference type="AlphaFoldDB" id="T1HFC6"/>
<name>T1HFC6_RHOPR</name>
<evidence type="ECO:0000313" key="2">
    <source>
        <dbReference type="Proteomes" id="UP000015103"/>
    </source>
</evidence>
<dbReference type="HOGENOM" id="CLU_3399831_0_0_1"/>
<dbReference type="InParanoid" id="T1HFC6"/>
<proteinExistence type="predicted"/>
<dbReference type="EMBL" id="ACPB03004969">
    <property type="status" value="NOT_ANNOTATED_CDS"/>
    <property type="molecule type" value="Genomic_DNA"/>
</dbReference>
<dbReference type="Proteomes" id="UP000015103">
    <property type="component" value="Unassembled WGS sequence"/>
</dbReference>
<organism evidence="1 2">
    <name type="scientific">Rhodnius prolixus</name>
    <name type="common">Triatomid bug</name>
    <dbReference type="NCBI Taxonomy" id="13249"/>
    <lineage>
        <taxon>Eukaryota</taxon>
        <taxon>Metazoa</taxon>
        <taxon>Ecdysozoa</taxon>
        <taxon>Arthropoda</taxon>
        <taxon>Hexapoda</taxon>
        <taxon>Insecta</taxon>
        <taxon>Pterygota</taxon>
        <taxon>Neoptera</taxon>
        <taxon>Paraneoptera</taxon>
        <taxon>Hemiptera</taxon>
        <taxon>Heteroptera</taxon>
        <taxon>Panheteroptera</taxon>
        <taxon>Cimicomorpha</taxon>
        <taxon>Reduviidae</taxon>
        <taxon>Triatominae</taxon>
        <taxon>Rhodnius</taxon>
    </lineage>
</organism>